<dbReference type="EMBL" id="UPXX01000027">
    <property type="protein sequence ID" value="VBB44232.1"/>
    <property type="molecule type" value="Genomic_DNA"/>
</dbReference>
<gene>
    <name evidence="2" type="ORF">TRIP_B330392</name>
</gene>
<reference evidence="2" key="1">
    <citation type="submission" date="2018-07" db="EMBL/GenBank/DDBJ databases">
        <authorList>
            <consortium name="Genoscope - CEA"/>
            <person name="William W."/>
        </authorList>
    </citation>
    <scope>NUCLEOTIDE SEQUENCE</scope>
    <source>
        <strain evidence="2">IK1</strain>
    </source>
</reference>
<evidence type="ECO:0000256" key="1">
    <source>
        <dbReference type="ARBA" id="ARBA00022729"/>
    </source>
</evidence>
<name>A0A653A9B3_UNCDX</name>
<keyword evidence="1" id="KW-0732">Signal</keyword>
<dbReference type="AlphaFoldDB" id="A0A653A9B3"/>
<sequence>MKRLVLFTLLLCLLPLSLALGAGQEYRIKFATVAPEGSAWLKAMNELDAELRERTDGRLGFLIYAGGIAGDELDVLKKIRIGQLHCAAFSGVGLGAVLPSVRVLDLPMLFRDAEDVDRVRTGLTSRFAEDFSREGFRFISWAEIGPVHLFSKTPIRTIADLKKAKVWAWSGDPVANETFDAMGLHPIRLSITDVSTALNTGMIDTVYAPPMGALALQWQTSLRYMSALPLAYANAAVLLSNSFFQQLPPELANVLGETFSPAMERLTGQIRRQVEQTTRTLQNAGVEMVAAPTGEELLRFEAIHSRVAQRLEGELYPAGLLDEVYRLLGRRPSAQE</sequence>
<dbReference type="Gene3D" id="3.40.190.170">
    <property type="entry name" value="Bacterial extracellular solute-binding protein, family 7"/>
    <property type="match status" value="1"/>
</dbReference>
<dbReference type="PANTHER" id="PTHR33376">
    <property type="match status" value="1"/>
</dbReference>
<dbReference type="InterPro" id="IPR038404">
    <property type="entry name" value="TRAP_DctP_sf"/>
</dbReference>
<dbReference type="CDD" id="cd13670">
    <property type="entry name" value="PBP2_TRAP_Tp0957_like"/>
    <property type="match status" value="1"/>
</dbReference>
<proteinExistence type="predicted"/>
<protein>
    <submittedName>
        <fullName evidence="2">Extracellular solute-binding protein, family 7</fullName>
    </submittedName>
</protein>
<dbReference type="NCBIfam" id="NF037995">
    <property type="entry name" value="TRAP_S1"/>
    <property type="match status" value="1"/>
</dbReference>
<dbReference type="InterPro" id="IPR018389">
    <property type="entry name" value="DctP_fam"/>
</dbReference>
<evidence type="ECO:0000313" key="2">
    <source>
        <dbReference type="EMBL" id="VBB44232.1"/>
    </source>
</evidence>
<accession>A0A653A9B3</accession>
<dbReference type="PANTHER" id="PTHR33376:SF5">
    <property type="entry name" value="EXTRACYTOPLASMIC SOLUTE RECEPTOR PROTEIN"/>
    <property type="match status" value="1"/>
</dbReference>
<dbReference type="GO" id="GO:0055085">
    <property type="term" value="P:transmembrane transport"/>
    <property type="evidence" value="ECO:0007669"/>
    <property type="project" value="InterPro"/>
</dbReference>
<organism evidence="2">
    <name type="scientific">Uncultured Desulfatiglans sp</name>
    <dbReference type="NCBI Taxonomy" id="1748965"/>
    <lineage>
        <taxon>Bacteria</taxon>
        <taxon>Pseudomonadati</taxon>
        <taxon>Thermodesulfobacteriota</taxon>
        <taxon>Desulfobacteria</taxon>
        <taxon>Desulfatiglandales</taxon>
        <taxon>Desulfatiglandaceae</taxon>
        <taxon>Desulfatiglans</taxon>
        <taxon>environmental samples</taxon>
    </lineage>
</organism>
<dbReference type="Pfam" id="PF03480">
    <property type="entry name" value="DctP"/>
    <property type="match status" value="1"/>
</dbReference>